<dbReference type="EMBL" id="LGUB01000760">
    <property type="protein sequence ID" value="KRH92674.1"/>
    <property type="molecule type" value="Genomic_DNA"/>
</dbReference>
<organism evidence="1 2">
    <name type="scientific">Pseudoloma neurophilia</name>
    <dbReference type="NCBI Taxonomy" id="146866"/>
    <lineage>
        <taxon>Eukaryota</taxon>
        <taxon>Fungi</taxon>
        <taxon>Fungi incertae sedis</taxon>
        <taxon>Microsporidia</taxon>
        <taxon>Pseudoloma</taxon>
    </lineage>
</organism>
<proteinExistence type="predicted"/>
<keyword evidence="2" id="KW-1185">Reference proteome</keyword>
<dbReference type="Proteomes" id="UP000051530">
    <property type="component" value="Unassembled WGS sequence"/>
</dbReference>
<dbReference type="OrthoDB" id="29563at2759"/>
<dbReference type="VEuPathDB" id="MicrosporidiaDB:M153_36300001"/>
<protein>
    <submittedName>
        <fullName evidence="1">Uncharacterized protein</fullName>
    </submittedName>
</protein>
<name>A0A0R0LTA3_9MICR</name>
<accession>A0A0R0LTA3</accession>
<evidence type="ECO:0000313" key="2">
    <source>
        <dbReference type="Proteomes" id="UP000051530"/>
    </source>
</evidence>
<gene>
    <name evidence="1" type="ORF">M153_36300001</name>
</gene>
<sequence>TGCTADKKTKFQSLIKKANGRFMDNYEVTMANWGQPAEGKTADDEQAAE</sequence>
<dbReference type="AlphaFoldDB" id="A0A0R0LTA3"/>
<comment type="caution">
    <text evidence="1">The sequence shown here is derived from an EMBL/GenBank/DDBJ whole genome shotgun (WGS) entry which is preliminary data.</text>
</comment>
<evidence type="ECO:0000313" key="1">
    <source>
        <dbReference type="EMBL" id="KRH92674.1"/>
    </source>
</evidence>
<feature type="non-terminal residue" evidence="1">
    <location>
        <position position="1"/>
    </location>
</feature>
<reference evidence="1 2" key="1">
    <citation type="submission" date="2015-07" db="EMBL/GenBank/DDBJ databases">
        <title>The genome of Pseudoloma neurophilia, a relevant intracellular parasite of the zebrafish.</title>
        <authorList>
            <person name="Ndikumana S."/>
            <person name="Pelin A."/>
            <person name="Sanders J."/>
            <person name="Corradi N."/>
        </authorList>
    </citation>
    <scope>NUCLEOTIDE SEQUENCE [LARGE SCALE GENOMIC DNA]</scope>
    <source>
        <strain evidence="1 2">MK1</strain>
    </source>
</reference>